<dbReference type="InterPro" id="IPR023343">
    <property type="entry name" value="Penicillin_amidase_dom1"/>
</dbReference>
<dbReference type="SUPFAM" id="SSF56235">
    <property type="entry name" value="N-terminal nucleophile aminohydrolases (Ntn hydrolases)"/>
    <property type="match status" value="1"/>
</dbReference>
<dbReference type="Pfam" id="PF01804">
    <property type="entry name" value="Penicil_amidase"/>
    <property type="match status" value="1"/>
</dbReference>
<evidence type="ECO:0000256" key="2">
    <source>
        <dbReference type="SAM" id="MobiDB-lite"/>
    </source>
</evidence>
<evidence type="ECO:0000313" key="3">
    <source>
        <dbReference type="EMBL" id="GMA86310.1"/>
    </source>
</evidence>
<protein>
    <recommendedName>
        <fullName evidence="5">Penicillin acylase family protein</fullName>
    </recommendedName>
</protein>
<comment type="caution">
    <text evidence="3">The sequence shown here is derived from an EMBL/GenBank/DDBJ whole genome shotgun (WGS) entry which is preliminary data.</text>
</comment>
<dbReference type="PANTHER" id="PTHR34218">
    <property type="entry name" value="PEPTIDASE S45 PENICILLIN AMIDASE"/>
    <property type="match status" value="1"/>
</dbReference>
<evidence type="ECO:0000313" key="4">
    <source>
        <dbReference type="Proteomes" id="UP001157017"/>
    </source>
</evidence>
<dbReference type="EMBL" id="BSUZ01000001">
    <property type="protein sequence ID" value="GMA86310.1"/>
    <property type="molecule type" value="Genomic_DNA"/>
</dbReference>
<comment type="similarity">
    <text evidence="1">Belongs to the peptidase S45 family.</text>
</comment>
<dbReference type="PANTHER" id="PTHR34218:SF4">
    <property type="entry name" value="ACYL-HOMOSERINE LACTONE ACYLASE QUIP"/>
    <property type="match status" value="1"/>
</dbReference>
<name>A0ABQ6JDP2_9ACTN</name>
<keyword evidence="4" id="KW-1185">Reference proteome</keyword>
<dbReference type="Gene3D" id="1.10.439.10">
    <property type="entry name" value="Penicillin Amidohydrolase, domain 1"/>
    <property type="match status" value="1"/>
</dbReference>
<feature type="region of interest" description="Disordered" evidence="2">
    <location>
        <begin position="99"/>
        <end position="128"/>
    </location>
</feature>
<organism evidence="3 4">
    <name type="scientific">Angustibacter aerolatus</name>
    <dbReference type="NCBI Taxonomy" id="1162965"/>
    <lineage>
        <taxon>Bacteria</taxon>
        <taxon>Bacillati</taxon>
        <taxon>Actinomycetota</taxon>
        <taxon>Actinomycetes</taxon>
        <taxon>Kineosporiales</taxon>
        <taxon>Kineosporiaceae</taxon>
    </lineage>
</organism>
<accession>A0ABQ6JDP2</accession>
<dbReference type="InterPro" id="IPR029055">
    <property type="entry name" value="Ntn_hydrolases_N"/>
</dbReference>
<sequence length="152" mass="16024">MPRLAVVRRAVVVVVAALVVVAVVVAVAVTAGVRRSLPDRGGQVAVPGLGAQVTVRRDDQGVPQVYADSALDLFAAQGYVTAQDRFFEMDYRRHVTAGRLAEPGGRRPVGDRGRQGDPDARLAAGRRAGACPCCRRRPAPTCRPTPTASTPS</sequence>
<proteinExistence type="inferred from homology"/>
<gene>
    <name evidence="3" type="ORF">GCM10025868_15600</name>
</gene>
<dbReference type="InterPro" id="IPR002692">
    <property type="entry name" value="S45"/>
</dbReference>
<evidence type="ECO:0000256" key="1">
    <source>
        <dbReference type="ARBA" id="ARBA00006586"/>
    </source>
</evidence>
<dbReference type="Proteomes" id="UP001157017">
    <property type="component" value="Unassembled WGS sequence"/>
</dbReference>
<evidence type="ECO:0008006" key="5">
    <source>
        <dbReference type="Google" id="ProtNLM"/>
    </source>
</evidence>
<reference evidence="4" key="1">
    <citation type="journal article" date="2019" name="Int. J. Syst. Evol. Microbiol.">
        <title>The Global Catalogue of Microorganisms (GCM) 10K type strain sequencing project: providing services to taxonomists for standard genome sequencing and annotation.</title>
        <authorList>
            <consortium name="The Broad Institute Genomics Platform"/>
            <consortium name="The Broad Institute Genome Sequencing Center for Infectious Disease"/>
            <person name="Wu L."/>
            <person name="Ma J."/>
        </authorList>
    </citation>
    <scope>NUCLEOTIDE SEQUENCE [LARGE SCALE GENOMIC DNA]</scope>
    <source>
        <strain evidence="4">NBRC 108730</strain>
    </source>
</reference>
<feature type="compositionally biased region" description="Basic and acidic residues" evidence="2">
    <location>
        <begin position="104"/>
        <end position="120"/>
    </location>
</feature>